<organism evidence="1">
    <name type="scientific">Ornithinibacillus sp. 4-3</name>
    <dbReference type="NCBI Taxonomy" id="3231488"/>
    <lineage>
        <taxon>Bacteria</taxon>
        <taxon>Bacillati</taxon>
        <taxon>Bacillota</taxon>
        <taxon>Bacilli</taxon>
        <taxon>Bacillales</taxon>
        <taxon>Bacillaceae</taxon>
        <taxon>Ornithinibacillus</taxon>
    </lineage>
</organism>
<dbReference type="EMBL" id="CP162599">
    <property type="protein sequence ID" value="XDK34346.1"/>
    <property type="molecule type" value="Genomic_DNA"/>
</dbReference>
<sequence>MKAVIKILFPKSIASNPIAGMTKNAVGEGGYLLVKACILAIALGIAPKHEIDIFSFKMFGNIRKKWSTYI</sequence>
<protein>
    <submittedName>
        <fullName evidence="1">Uncharacterized protein</fullName>
    </submittedName>
</protein>
<proteinExistence type="predicted"/>
<name>A0AB39HVW2_9BACI</name>
<accession>A0AB39HVW2</accession>
<dbReference type="RefSeq" id="WP_368655018.1">
    <property type="nucleotide sequence ID" value="NZ_CP162599.1"/>
</dbReference>
<gene>
    <name evidence="1" type="ORF">AB4Y30_08340</name>
</gene>
<dbReference type="AlphaFoldDB" id="A0AB39HVW2"/>
<reference evidence="1" key="1">
    <citation type="submission" date="2024-07" db="EMBL/GenBank/DDBJ databases">
        <title>Halotolerant mesophilic bacterium Ornithinibacillus sp. 4-3, sp. nov., isolated from soil.</title>
        <authorList>
            <person name="Sidarenka A.V."/>
            <person name="Guliayeva D.E."/>
            <person name="Leanovich S.I."/>
            <person name="Hileuskaya K.S."/>
            <person name="Akhremchuk A.E."/>
            <person name="Sikolenko M.A."/>
            <person name="Valentovich L.N."/>
        </authorList>
    </citation>
    <scope>NUCLEOTIDE SEQUENCE</scope>
    <source>
        <strain evidence="1">4-3</strain>
    </source>
</reference>
<evidence type="ECO:0000313" key="1">
    <source>
        <dbReference type="EMBL" id="XDK34346.1"/>
    </source>
</evidence>